<name>A0ABS1L047_9BACT</name>
<organism evidence="2 3">
    <name type="scientific">Chryseolinea lacunae</name>
    <dbReference type="NCBI Taxonomy" id="2801331"/>
    <lineage>
        <taxon>Bacteria</taxon>
        <taxon>Pseudomonadati</taxon>
        <taxon>Bacteroidota</taxon>
        <taxon>Cytophagia</taxon>
        <taxon>Cytophagales</taxon>
        <taxon>Fulvivirgaceae</taxon>
        <taxon>Chryseolinea</taxon>
    </lineage>
</organism>
<protein>
    <submittedName>
        <fullName evidence="2">Uncharacterized protein</fullName>
    </submittedName>
</protein>
<comment type="caution">
    <text evidence="2">The sequence shown here is derived from an EMBL/GenBank/DDBJ whole genome shotgun (WGS) entry which is preliminary data.</text>
</comment>
<keyword evidence="1" id="KW-1133">Transmembrane helix</keyword>
<feature type="transmembrane region" description="Helical" evidence="1">
    <location>
        <begin position="52"/>
        <end position="74"/>
    </location>
</feature>
<evidence type="ECO:0000313" key="2">
    <source>
        <dbReference type="EMBL" id="MBL0744808.1"/>
    </source>
</evidence>
<keyword evidence="1" id="KW-0472">Membrane</keyword>
<evidence type="ECO:0000256" key="1">
    <source>
        <dbReference type="SAM" id="Phobius"/>
    </source>
</evidence>
<dbReference type="Proteomes" id="UP000613030">
    <property type="component" value="Unassembled WGS sequence"/>
</dbReference>
<gene>
    <name evidence="2" type="ORF">JI741_26475</name>
</gene>
<evidence type="ECO:0000313" key="3">
    <source>
        <dbReference type="Proteomes" id="UP000613030"/>
    </source>
</evidence>
<feature type="transmembrane region" description="Helical" evidence="1">
    <location>
        <begin position="81"/>
        <end position="99"/>
    </location>
</feature>
<keyword evidence="1" id="KW-0812">Transmembrane</keyword>
<feature type="transmembrane region" description="Helical" evidence="1">
    <location>
        <begin position="12"/>
        <end position="32"/>
    </location>
</feature>
<dbReference type="RefSeq" id="WP_202014709.1">
    <property type="nucleotide sequence ID" value="NZ_JAERRB010000012.1"/>
</dbReference>
<proteinExistence type="predicted"/>
<keyword evidence="3" id="KW-1185">Reference proteome</keyword>
<sequence>MKIGMSGIKMSFFRIGGYASLVIASLSANFLLSPYDEYMPSGEQTLDEDAAISIFGLNIILLFLSVVFGAYTFWKYRQIDLILAVIVIANIVASIYWYISL</sequence>
<dbReference type="EMBL" id="JAERRB010000012">
    <property type="protein sequence ID" value="MBL0744808.1"/>
    <property type="molecule type" value="Genomic_DNA"/>
</dbReference>
<accession>A0ABS1L047</accession>
<reference evidence="2 3" key="1">
    <citation type="submission" date="2021-01" db="EMBL/GenBank/DDBJ databases">
        <title>Chryseolinea sp. Jin1 Genome sequencing and assembly.</title>
        <authorList>
            <person name="Kim I."/>
        </authorList>
    </citation>
    <scope>NUCLEOTIDE SEQUENCE [LARGE SCALE GENOMIC DNA]</scope>
    <source>
        <strain evidence="2 3">Jin1</strain>
    </source>
</reference>